<gene>
    <name evidence="1" type="ORF">FDA94_19055</name>
</gene>
<dbReference type="EMBL" id="SZQA01000017">
    <property type="protein sequence ID" value="TKK87212.1"/>
    <property type="molecule type" value="Genomic_DNA"/>
</dbReference>
<protein>
    <submittedName>
        <fullName evidence="1">GNAT family N-acetyltransferase</fullName>
    </submittedName>
</protein>
<accession>A0A4U3MFK2</accession>
<keyword evidence="2" id="KW-1185">Reference proteome</keyword>
<reference evidence="1 2" key="1">
    <citation type="submission" date="2019-04" db="EMBL/GenBank/DDBJ databases">
        <title>Herbidospora sp. NEAU-GS14.nov., a novel actinomycete isolated from soil.</title>
        <authorList>
            <person name="Han L."/>
        </authorList>
    </citation>
    <scope>NUCLEOTIDE SEQUENCE [LARGE SCALE GENOMIC DNA]</scope>
    <source>
        <strain evidence="1 2">NEAU-GS14</strain>
    </source>
</reference>
<comment type="caution">
    <text evidence="1">The sequence shown here is derived from an EMBL/GenBank/DDBJ whole genome shotgun (WGS) entry which is preliminary data.</text>
</comment>
<dbReference type="OrthoDB" id="9814648at2"/>
<organism evidence="1 2">
    <name type="scientific">Herbidospora galbida</name>
    <dbReference type="NCBI Taxonomy" id="2575442"/>
    <lineage>
        <taxon>Bacteria</taxon>
        <taxon>Bacillati</taxon>
        <taxon>Actinomycetota</taxon>
        <taxon>Actinomycetes</taxon>
        <taxon>Streptosporangiales</taxon>
        <taxon>Streptosporangiaceae</taxon>
        <taxon>Herbidospora</taxon>
    </lineage>
</organism>
<evidence type="ECO:0000313" key="1">
    <source>
        <dbReference type="EMBL" id="TKK87212.1"/>
    </source>
</evidence>
<dbReference type="Proteomes" id="UP000308705">
    <property type="component" value="Unassembled WGS sequence"/>
</dbReference>
<proteinExistence type="predicted"/>
<name>A0A4U3MFK2_9ACTN</name>
<keyword evidence="1" id="KW-0808">Transferase</keyword>
<dbReference type="InterPro" id="IPR016181">
    <property type="entry name" value="Acyl_CoA_acyltransferase"/>
</dbReference>
<sequence length="182" mass="20172">MLFPHAQSERVNLKPAGTDDGRTAYDVLFSLGRTALPTVDTYLERFGKGVAAAFLVELRDTGETVGLCELSEPSPAGHVQAAVHIRRGQDRSVAADAALLTVNFAFAMWRIRKVYFQTHEADLESLGFHGERAKLVRREAVLADHLYFQGRTWDMHVHSIQREMWDAQGAEIVNGIRPGGAV</sequence>
<dbReference type="AlphaFoldDB" id="A0A4U3MFK2"/>
<dbReference type="Gene3D" id="3.40.630.30">
    <property type="match status" value="1"/>
</dbReference>
<dbReference type="GO" id="GO:0016740">
    <property type="term" value="F:transferase activity"/>
    <property type="evidence" value="ECO:0007669"/>
    <property type="project" value="UniProtKB-KW"/>
</dbReference>
<dbReference type="RefSeq" id="WP_137248409.1">
    <property type="nucleotide sequence ID" value="NZ_SZQA01000017.1"/>
</dbReference>
<dbReference type="SUPFAM" id="SSF55729">
    <property type="entry name" value="Acyl-CoA N-acyltransferases (Nat)"/>
    <property type="match status" value="1"/>
</dbReference>
<evidence type="ECO:0000313" key="2">
    <source>
        <dbReference type="Proteomes" id="UP000308705"/>
    </source>
</evidence>